<reference evidence="12" key="1">
    <citation type="submission" date="2021-01" db="EMBL/GenBank/DDBJ databases">
        <authorList>
            <consortium name="Genoscope - CEA"/>
            <person name="William W."/>
        </authorList>
    </citation>
    <scope>NUCLEOTIDE SEQUENCE</scope>
</reference>
<dbReference type="FunFam" id="2.40.30.180:FF:000002">
    <property type="entry name" value="Ubiquitin-activating enzyme E1 2"/>
    <property type="match status" value="1"/>
</dbReference>
<name>A0A8S1MWS5_PARPR</name>
<dbReference type="GO" id="GO:0016925">
    <property type="term" value="P:protein sumoylation"/>
    <property type="evidence" value="ECO:0007669"/>
    <property type="project" value="TreeGrafter"/>
</dbReference>
<evidence type="ECO:0000256" key="7">
    <source>
        <dbReference type="SAM" id="Coils"/>
    </source>
</evidence>
<dbReference type="InterPro" id="IPR018965">
    <property type="entry name" value="Ub-activating_enz_E1_C"/>
</dbReference>
<evidence type="ECO:0000256" key="8">
    <source>
        <dbReference type="SAM" id="MobiDB-lite"/>
    </source>
</evidence>
<evidence type="ECO:0000259" key="10">
    <source>
        <dbReference type="PROSITE" id="PS50127"/>
    </source>
</evidence>
<dbReference type="Pfam" id="PF00899">
    <property type="entry name" value="ThiF"/>
    <property type="match status" value="2"/>
</dbReference>
<dbReference type="CDD" id="cd23810">
    <property type="entry name" value="UBCc_BIRC6"/>
    <property type="match status" value="1"/>
</dbReference>
<dbReference type="Pfam" id="PF00179">
    <property type="entry name" value="UQ_con"/>
    <property type="match status" value="1"/>
</dbReference>
<dbReference type="GO" id="GO:0019948">
    <property type="term" value="F:SUMO activating enzyme activity"/>
    <property type="evidence" value="ECO:0007669"/>
    <property type="project" value="TreeGrafter"/>
</dbReference>
<comment type="caution">
    <text evidence="12">The sequence shown here is derived from an EMBL/GenBank/DDBJ whole genome shotgun (WGS) entry which is preliminary data.</text>
</comment>
<dbReference type="Pfam" id="PF22562">
    <property type="entry name" value="UBA_7"/>
    <property type="match status" value="1"/>
</dbReference>
<comment type="similarity">
    <text evidence="1">Belongs to the ubiquitin-activating E1 family.</text>
</comment>
<dbReference type="InterPro" id="IPR018075">
    <property type="entry name" value="UBQ-activ_enz_E1"/>
</dbReference>
<evidence type="ECO:0000256" key="3">
    <source>
        <dbReference type="ARBA" id="ARBA00022771"/>
    </source>
</evidence>
<dbReference type="Pfam" id="PF09358">
    <property type="entry name" value="E1_UFD"/>
    <property type="match status" value="1"/>
</dbReference>
<dbReference type="CDD" id="cd14270">
    <property type="entry name" value="UBA"/>
    <property type="match status" value="1"/>
</dbReference>
<evidence type="ECO:0000256" key="4">
    <source>
        <dbReference type="ARBA" id="ARBA00022833"/>
    </source>
</evidence>
<feature type="domain" description="UBC core" evidence="10">
    <location>
        <begin position="3813"/>
        <end position="3980"/>
    </location>
</feature>
<feature type="domain" description="RanBP2-type" evidence="11">
    <location>
        <begin position="629"/>
        <end position="659"/>
    </location>
</feature>
<dbReference type="PROSITE" id="PS50030">
    <property type="entry name" value="UBA"/>
    <property type="match status" value="1"/>
</dbReference>
<organism evidence="12 13">
    <name type="scientific">Paramecium primaurelia</name>
    <dbReference type="NCBI Taxonomy" id="5886"/>
    <lineage>
        <taxon>Eukaryota</taxon>
        <taxon>Sar</taxon>
        <taxon>Alveolata</taxon>
        <taxon>Ciliophora</taxon>
        <taxon>Intramacronucleata</taxon>
        <taxon>Oligohymenophorea</taxon>
        <taxon>Peniculida</taxon>
        <taxon>Parameciidae</taxon>
        <taxon>Paramecium</taxon>
    </lineage>
</organism>
<keyword evidence="7" id="KW-0175">Coiled coil</keyword>
<dbReference type="PANTHER" id="PTHR10953:SF4">
    <property type="entry name" value="UBIQUITIN-ACTIVATING ENZYME E1 C-TERMINAL DOMAIN-CONTAINING PROTEIN"/>
    <property type="match status" value="1"/>
</dbReference>
<dbReference type="NCBIfam" id="TIGR01408">
    <property type="entry name" value="Ube1"/>
    <property type="match status" value="1"/>
</dbReference>
<evidence type="ECO:0000259" key="9">
    <source>
        <dbReference type="PROSITE" id="PS50030"/>
    </source>
</evidence>
<dbReference type="PROSITE" id="PS50199">
    <property type="entry name" value="ZF_RANBP2_2"/>
    <property type="match status" value="1"/>
</dbReference>
<proteinExistence type="inferred from homology"/>
<dbReference type="GO" id="GO:0008270">
    <property type="term" value="F:zinc ion binding"/>
    <property type="evidence" value="ECO:0007669"/>
    <property type="project" value="UniProtKB-KW"/>
</dbReference>
<feature type="coiled-coil region" evidence="7">
    <location>
        <begin position="668"/>
        <end position="699"/>
    </location>
</feature>
<dbReference type="PROSITE" id="PS50127">
    <property type="entry name" value="UBC_2"/>
    <property type="match status" value="1"/>
</dbReference>
<keyword evidence="3 6" id="KW-0863">Zinc-finger</keyword>
<evidence type="ECO:0000256" key="1">
    <source>
        <dbReference type="ARBA" id="ARBA00005673"/>
    </source>
</evidence>
<keyword evidence="13" id="KW-1185">Reference proteome</keyword>
<gene>
    <name evidence="12" type="ORF">PPRIM_AZ9-3.1.T0730009</name>
</gene>
<sequence>MHHYIKEAYYNVNQVECEILQEYLGQPKTQQLIQQFAKSSESNILVTPSGLVVQCCGNTNIIKKFGTLQMSKGTHIWEIIAIYDCAQMQIGVSTVSNPGQEKVYLQSFTASTIRTITVILNIELGELNFYLNGNHNQKKTLPVEKNATYVPLVQFAPHGKVAALNPFAQHPNLQYPRIKCLPLNLFTQKNQFQISNFHFLQKLIDIQSNELHCDQMIKIANNFIYFNNNKMKLLRPKLGKSNIDNTQLINIFSNRPDSPQSMIYIKLIKQHYELISESFIWKKSLEDGLTNPKMIEQFHQYWTQAKQLDTQVLIQIPYILMKQIVLSQLEEYEQDFELISKINEQVESCKVIKIIRILLEIDEQLYAMTLNNKQFESFNATTSFNLVPRIFSQFHRLYSFLDSNNYPYDIIQLTELGLLKLPGFSNIFRHFTNYRHQIEPITYQNDLSNILPTEKIYNYIDIPLSLTINNIPYVDLESNLQLVKSVNDSIYFTLVNDEGNIQIWNGELSLHKCLQFNLRSFEEKVEDQNQLATLFAEPQSENNHSSNIENQDSLSEDSQEAAVVVPNEDLLEQLYNMGFSIEASKQALIETKNKIEDAIEKLFGIEEQKAKEKQQQQQQSKQEEVKLSKLKPYWTCKECTLLNSNENIKCQACDAQPPQDAYEKEDIIAIQEQILEQQTENIEENNQKIQEDNNEKFRNIFKNSKLSNIIQINLSKPFRHLLFAHIFTTEQQSYLVLNRFYQSIKYLSQFFRINNEGSYSILTNKTQQQIVNIQNLLKLLNEGENSRFIYETLYPVLTQSQEEFEFKDQMILSIDEFITNLYFQDEKIIIQGTTKNWECTLFDGDNYIPKLVLIQNQEKPLLSQQLNNKSQVDQQVIIQQNDIIESFDDLTKLTPEEISDLAKLNEHQDVYFQPISNNPMILSKSNNDYWANIIVDVYQNSENVIQLNLSNQQQMMKLIVTGYSDKKSEFKSDGIISIDGLKPEKDDQLPLTIFTHKGSQFNVQQCISKICFVQQEIFSTVYSKPEFIFKHLHGKLMSFSKFSIASPNKFKNTGVPLGSGLIFIGNNANDFLFCQKFQYFNKEQYQKWFEDRQKDIRPLKPWEPVAFFELEPNEKQLTFELESPKIGKYVLLMTLSAKQTDYVKFEQNPLTLNYFVAYGTVVKENIGDQLIQSQQSFELFKDITLKVNGDIIDKGQCQFREDTYVNYNKFICEIPASLLTNVQTINIEFQKSDLSFLQINGVKQKHINQRLLQKLPQAHLITTLMHDVSKYHEFNQKLMQLTHNNKASEQQRFSAIKVLCKLFQSIPQFVNICYKDLNILEFIKLNLLTQQQQEESCVQTFFQQFLTIPEFNGQLVKAVKDIINNIFTLSNIIKPAGFIQLIQMLKKYASLDSKEYYPYILSHLKQIAKFIHKIDSTHFSKLNQQQIFLMLTEEQLFSDRYYKLTQFVEETPLISQILGEVQNQIEISTKENVEQDKPNNLSILDINIKKTLFSIIQFNRQPHYDEYTIDLLFSYDLHQFQLVFNTPQINCRVIRVTLYDGQTNQPILDVILPDWLLIQLTKYADQHASNMPKSKLNVISWNIKVKEVRTLKLQITYSLSAATRTKEESNAAPKELCIIPQFKGQLSQNIEKQDQIQTQLFLIEDELVFEKDISFVNSLKYQKYISQGTIYLDSAQILGMKQKSVQLKIKEQSNSNSPHTQMIFQYYRALLVQKQKELKQKLQQNQGKEKIQETIQIIRKLQLELIQDPNSNINLSKSLDFLYTYAYELIKILIHADSTCQQWRSDVALREQEGLKMAQLIYKTFVQANQGPITDISFQILNIILNNLNLKYWILFTFAQYQKIDQDTNILNTLKILNIPICQTIMYISIILNEKQQIKQAQQLIGLVLTKLVDQQQFNNKELVDPQIQIKPLGTLRSTSSQDLEIGQVEKLTDECFELTKLKVFTTLFSIMKWILQNQQQYSIQDVQNLFLKTSSVLMKLNNDELILFVTEIINPTDPTQSGLFQLLANAIQSSDSNTILNQIKLLIEKICTPQTYKLIFYFFQIVLNTIVKYANENLSIFEQPLDSLAWFSFLSFVVGQLIQLSNMNINQGDQKQNQRKKSLKYQTAQNFQEFSEKIDEGGFFQICNIETVSQMIRFLIEPRKNLINNETLENSLTYWGLLLNLISKIPIQLIMEYKIYDQLLQIYLKLDITKQTAIQFRFIEMTKSILEHTQSIEFNSNLIKQIFQYQGTPLIDGLLNIVASQERKISASIFKVIFSETAHYLSKYCNVGRHDGVYSCELSLLKKLLFGNKLLQLMQKAECPIKVQMLIQEIPQYGDIINKYIHWYMLNKSNIPNVTPATEILGCISKQVRQIFDWLQTDQQLATESLIQLFKFQKEFDIVIQEQMNQMTNILGYSLLKHTQEIFEELNELWMTTDQVVREIAINGNAFEYLLEKTHLTTTTYEDKTELNEQQPQEEEFANKLVMIESSKPSGQPQQIKDWQVNKKGVKAKVHVLTLKDELSEDYILEFQLEKCIELKQIKIGFQAYTPEYNDRILGIPEVVVVEVKNKTSDNLWYPIGVMTLIEDEAYTYYSVKVMALNIWRLTGQGNLNQQLKSLIQQPISYIRFIMKKPQITFLEQISQLSFKQYNNIQIGVSFISITGYDSQINRNKQIQTIQEKTASRLLGKMCSQKFRNTLFDISNNQKIIQQIKKSFKNISQALQSNESTLSPLFIGLTKYNPEFGDWVLEQIMDITLEWAHAKLTAEIVLQDKDKQLDRLKRFLDYILNQIKQINQIVKSQDQFTQLTLLIEALTYTILISSKQKNKDTIMLEVEEQDFLNILQAIEITSQSYEHSNMIIRLFITLIKLPQPYVLNIQLQQTGIIDMTSQLLQKQSIYKLKLLSILVQISNDVVSLIKPYIPNIFEQTIESLKKTDNTTLSDYFFFFDSSSNVPELNKFYCENNYHLQVYENLKVPNPTITLLKQIDQLTLSHIVNFIGKITLSTPEAINQLAQKLINDIHLLSQIVDITYVENVLIPLLNFEEKVDFTIDIWDKESQIYVGDIRKLSSLHIQEDENTEISGSGSHELNGFQAKEFTPQYYDSLQQAIQKVIKTNSLKKGGRWVKEMELQQGGSYFHKTLSTLQKGPFLILLFGKNNNQSENCIIGLFSTQKCGNLVSEFQHDYYPGEVYPIPENGEQFGFTYEKGKIYHLLNNDRKTFGVGMDHVNGGSFSFLLERINLTFSDDQEVSSVSIGIHDFELLEQKPEEDYYFDDFWMQRMEIWIYQQPQQVSKNTQKPIFSGQQGNQLIEANDTSTFGYGILSNPILQDKYFAKQSVFNYLSATPIYSIPGNCTNINILQCIYISNMFINEQAIKNSSIIQINGTLNQQKHIKPFPTFTVDGLELLGQLNSLTETPLQYSASLKIFEAFQNQDGVKQIILAVQDATKKWQNQELTQIWNSYVSELSAFCSVPQFFSYYLKNKKSMELLFQLLAGIPDQPNSDEKAWKEKEIEAVKFIYDTLSDVFKTHNNQEIRNIAIKDNLIQKILDKIAIVSKEKKRVYQAIIIEEPEQQQVQIIQGDKSVDRKPKKKQGVGYGSDQTGQNQKWNTQEYLDKKKIRSEQLKSLLEIIRNFFSYDNWHLNQELSQQINEMIFESALLSLLEAAFRSGSLLEMSKDFDLNLCYLQLTKTLAKHKHLTPLLLKIPINYIPKQIESIAELLSNLKNIAHIFLSCLKTNELSEKDQISKQIATVIIETDTCVQDAIERFQCDQSDNEQEEAKEHELQEILKLPLNEAYKLLLKDLRFGYVLFKGQNQQYQHYYDKQITQAPIPTPAKLIRLAQEFADMSNSLPVEHTNSIFVRADKDRVDVIKALIMGASGTPYAHGAYLFDIYFEDQYPNTPPKMNLSTTGGGKIRFNPNLYACGKVCLSLLGTWRGHASENWDPKLSTILQVLVSTQAIIMSEDVYFNEPGFEGEAGQQDGEMKNEAYSNIVRYGNIQYAMIENIKNPPVGFETIIRRHFYLKKTEIMEEVKKWLQYAEQRQALYMGLVSDHNSQWCSVFKKSKTQYLEMLKDATAELEKALNSLQQPSIKEISPKINQRRKKKQQENQVNVEKVTEGILNLEEVDMTYDKAVQEQVMDVSSEQVRDRWSRYIGAMGIEAVKKQANAKVLLCGIGSLGVEIAKNVVLSGVGVFAVFDNKVVNEDDLIGQFFLSQSDIGKQRAIACIDKIQQLNNYVRVKVIEKDVQQYITTEKFDIAILTDVYDYNELIGWDNLCRTHSIKLIIANANSVYGRIINDFGSEFKVIDKNGEDIPDVLIKSISGEGIVELLDGQRSQFADGDSIILLQVQGMQCGDQSINNQLLKIQTISTKKFKILDDISKYTPYISSGIARHVKQTITFTNKPLDVIINSDDCLDSNLKDSDSIKPVEQNLLHLAYRTLSYNNGDLNNLLESIIKFDKGNFIQQNSKNAKYLEYYLKIFQKVFTLPAFPPLAAYLGGFVSQEIIKALTNKFTPINQAYYFDCIEVLPFQMWDEKGDQQAQIQMLDQFQQTGKDSLAKLIGEDLYQKVKSTNLFMVGCGAIGCELLKNFAMINLSIEGQITITDPDHIETSNLNRQFLFREKHIHKPKSQTAAAAVIQMNPLLKGKLVARMDKVHEQTENIFNDQYFEQLSLVANALDNVQARRYVDRRCVKAKIPLLESGTLGPKGHVQCIIPFQTESYNSMQDPVEEGEIPYCTLKMFPEETFHCIEFARDKFNKLFSLKPKLAMNIIDNKSFNPSNPDEIKQLKSTIKLLQYAPNKFEDCIQWAKNKFYKYFINDIKQLLYTYPIDVKTKDGQPFWKLPKRPPKCLNYDIENLIVVQFISTMAFLRAKQYNLLTPADWRQEKNRIDVAILGQKMKCKEWIPNDSKKKEMEEQVLKLESKQQKQQEEEEQEQESNIFDDTSKLLAQIEDLRSSGIKLQSQEFEKDCDMNGHIDFIHSLGNLRALNYGLDEMDWITVKLKAGRIVPALATTTAVVSGLQTIELVKILKNCKLENMKNGFINLAVPIVQLTEPMKAETIKLNEGVNVTLWDRWDVKIGKEITLQSLFQHLKETYHLEPINVFKQSSVIYMHDLHKGQAVFTQPIIELLDVKNDYVDLVINFIKDEQILKNVPEVRVYFNE</sequence>
<dbReference type="InterPro" id="IPR045886">
    <property type="entry name" value="ThiF/MoeB/HesA"/>
</dbReference>
<protein>
    <submittedName>
        <fullName evidence="12">Uncharacterized protein</fullName>
    </submittedName>
</protein>
<dbReference type="PANTHER" id="PTHR10953">
    <property type="entry name" value="UBIQUITIN-ACTIVATING ENZYME E1"/>
    <property type="match status" value="1"/>
</dbReference>
<dbReference type="FunFam" id="1.10.10.2660:FF:000005">
    <property type="entry name" value="Ubiquitin-activating enzyme E1, putative"/>
    <property type="match status" value="1"/>
</dbReference>
<dbReference type="GO" id="GO:0005737">
    <property type="term" value="C:cytoplasm"/>
    <property type="evidence" value="ECO:0007669"/>
    <property type="project" value="TreeGrafter"/>
</dbReference>
<dbReference type="SMART" id="SM00212">
    <property type="entry name" value="UBCc"/>
    <property type="match status" value="1"/>
</dbReference>
<feature type="compositionally biased region" description="Basic and acidic residues" evidence="8">
    <location>
        <begin position="4891"/>
        <end position="4905"/>
    </location>
</feature>
<dbReference type="GO" id="GO:0031510">
    <property type="term" value="C:SUMO activating enzyme complex"/>
    <property type="evidence" value="ECO:0007669"/>
    <property type="project" value="TreeGrafter"/>
</dbReference>
<dbReference type="EMBL" id="CAJJDM010000076">
    <property type="protein sequence ID" value="CAD8084828.1"/>
    <property type="molecule type" value="Genomic_DNA"/>
</dbReference>
<evidence type="ECO:0000256" key="6">
    <source>
        <dbReference type="PROSITE-ProRule" id="PRU00322"/>
    </source>
</evidence>
<keyword evidence="4" id="KW-0862">Zinc</keyword>
<dbReference type="Pfam" id="PF10585">
    <property type="entry name" value="UBA_E1_SCCH"/>
    <property type="match status" value="1"/>
</dbReference>
<dbReference type="InterPro" id="IPR000594">
    <property type="entry name" value="ThiF_NAD_FAD-bd"/>
</dbReference>
<evidence type="ECO:0000313" key="13">
    <source>
        <dbReference type="Proteomes" id="UP000688137"/>
    </source>
</evidence>
<feature type="region of interest" description="Disordered" evidence="8">
    <location>
        <begin position="4891"/>
        <end position="4915"/>
    </location>
</feature>
<evidence type="ECO:0000256" key="2">
    <source>
        <dbReference type="ARBA" id="ARBA00022723"/>
    </source>
</evidence>
<comment type="pathway">
    <text evidence="5">Protein modification.</text>
</comment>
<accession>A0A8S1MWS5</accession>
<keyword evidence="2" id="KW-0479">Metal-binding</keyword>
<dbReference type="SMART" id="SM00165">
    <property type="entry name" value="UBA"/>
    <property type="match status" value="1"/>
</dbReference>
<dbReference type="SMART" id="SM00985">
    <property type="entry name" value="UBA_e1_C"/>
    <property type="match status" value="1"/>
</dbReference>
<feature type="coiled-coil region" evidence="7">
    <location>
        <begin position="581"/>
        <end position="625"/>
    </location>
</feature>
<feature type="region of interest" description="Disordered" evidence="8">
    <location>
        <begin position="3561"/>
        <end position="3580"/>
    </location>
</feature>
<feature type="region of interest" description="Disordered" evidence="8">
    <location>
        <begin position="536"/>
        <end position="558"/>
    </location>
</feature>
<feature type="compositionally biased region" description="Polar residues" evidence="8">
    <location>
        <begin position="539"/>
        <end position="553"/>
    </location>
</feature>
<evidence type="ECO:0000313" key="12">
    <source>
        <dbReference type="EMBL" id="CAD8084828.1"/>
    </source>
</evidence>
<dbReference type="InterPro" id="IPR000608">
    <property type="entry name" value="UBC"/>
</dbReference>
<dbReference type="PROSITE" id="PS01358">
    <property type="entry name" value="ZF_RANBP2_1"/>
    <property type="match status" value="1"/>
</dbReference>
<dbReference type="InterPro" id="IPR019572">
    <property type="entry name" value="UBA_E1_SCCH"/>
</dbReference>
<dbReference type="Proteomes" id="UP000688137">
    <property type="component" value="Unassembled WGS sequence"/>
</dbReference>
<dbReference type="InterPro" id="IPR001876">
    <property type="entry name" value="Znf_RanBP2"/>
</dbReference>
<feature type="domain" description="UBA" evidence="9">
    <location>
        <begin position="565"/>
        <end position="605"/>
    </location>
</feature>
<evidence type="ECO:0000259" key="11">
    <source>
        <dbReference type="PROSITE" id="PS50199"/>
    </source>
</evidence>
<evidence type="ECO:0000256" key="5">
    <source>
        <dbReference type="ARBA" id="ARBA00043952"/>
    </source>
</evidence>
<dbReference type="InterPro" id="IPR015940">
    <property type="entry name" value="UBA"/>
</dbReference>